<dbReference type="Gene3D" id="3.60.21.10">
    <property type="match status" value="1"/>
</dbReference>
<reference evidence="4" key="1">
    <citation type="journal article" date="2020" name="Nat. Commun.">
        <title>Genome sequence of the cluster root forming white lupin.</title>
        <authorList>
            <person name="Hufnagel B."/>
            <person name="Marques A."/>
            <person name="Soriano A."/>
            <person name="Marques L."/>
            <person name="Divol F."/>
            <person name="Doumas P."/>
            <person name="Sallet E."/>
            <person name="Mancinotti D."/>
            <person name="Carrere S."/>
            <person name="Marande W."/>
            <person name="Arribat S."/>
            <person name="Keller J."/>
            <person name="Huneau C."/>
            <person name="Blein T."/>
            <person name="Aime D."/>
            <person name="Laguerre M."/>
            <person name="Taylor J."/>
            <person name="Schubert V."/>
            <person name="Nelson M."/>
            <person name="Geu-Flores F."/>
            <person name="Crespi M."/>
            <person name="Gallardo-Guerrero K."/>
            <person name="Delaux P.-M."/>
            <person name="Salse J."/>
            <person name="Berges H."/>
            <person name="Guyot R."/>
            <person name="Gouzy J."/>
            <person name="Peret B."/>
        </authorList>
    </citation>
    <scope>NUCLEOTIDE SEQUENCE [LARGE SCALE GENOMIC DNA]</scope>
    <source>
        <strain evidence="4">cv. Amiga</strain>
    </source>
</reference>
<dbReference type="InterPro" id="IPR051558">
    <property type="entry name" value="Metallophosphoesterase_PAP"/>
</dbReference>
<dbReference type="GO" id="GO:0016787">
    <property type="term" value="F:hydrolase activity"/>
    <property type="evidence" value="ECO:0007669"/>
    <property type="project" value="UniProtKB-KW"/>
</dbReference>
<proteinExistence type="predicted"/>
<evidence type="ECO:0000256" key="1">
    <source>
        <dbReference type="ARBA" id="ARBA00022729"/>
    </source>
</evidence>
<accession>A0A6A4PHX1</accession>
<evidence type="ECO:0000256" key="2">
    <source>
        <dbReference type="ARBA" id="ARBA00022801"/>
    </source>
</evidence>
<keyword evidence="2" id="KW-0378">Hydrolase</keyword>
<keyword evidence="4" id="KW-1185">Reference proteome</keyword>
<dbReference type="InterPro" id="IPR029052">
    <property type="entry name" value="Metallo-depent_PP-like"/>
</dbReference>
<comment type="caution">
    <text evidence="3">The sequence shown here is derived from an EMBL/GenBank/DDBJ whole genome shotgun (WGS) entry which is preliminary data.</text>
</comment>
<organism evidence="3 4">
    <name type="scientific">Lupinus albus</name>
    <name type="common">White lupine</name>
    <name type="synonym">Lupinus termis</name>
    <dbReference type="NCBI Taxonomy" id="3870"/>
    <lineage>
        <taxon>Eukaryota</taxon>
        <taxon>Viridiplantae</taxon>
        <taxon>Streptophyta</taxon>
        <taxon>Embryophyta</taxon>
        <taxon>Tracheophyta</taxon>
        <taxon>Spermatophyta</taxon>
        <taxon>Magnoliopsida</taxon>
        <taxon>eudicotyledons</taxon>
        <taxon>Gunneridae</taxon>
        <taxon>Pentapetalae</taxon>
        <taxon>rosids</taxon>
        <taxon>fabids</taxon>
        <taxon>Fabales</taxon>
        <taxon>Fabaceae</taxon>
        <taxon>Papilionoideae</taxon>
        <taxon>50 kb inversion clade</taxon>
        <taxon>genistoids sensu lato</taxon>
        <taxon>core genistoids</taxon>
        <taxon>Genisteae</taxon>
        <taxon>Lupinus</taxon>
    </lineage>
</organism>
<gene>
    <name evidence="3" type="ORF">Lalb_Chr13g0293371</name>
</gene>
<evidence type="ECO:0000313" key="4">
    <source>
        <dbReference type="Proteomes" id="UP000447434"/>
    </source>
</evidence>
<dbReference type="SUPFAM" id="SSF56300">
    <property type="entry name" value="Metallo-dependent phosphatases"/>
    <property type="match status" value="1"/>
</dbReference>
<dbReference type="PANTHER" id="PTHR10161">
    <property type="entry name" value="TARTRATE-RESISTANT ACID PHOSPHATASE TYPE 5"/>
    <property type="match status" value="1"/>
</dbReference>
<protein>
    <submittedName>
        <fullName evidence="3">Putative Acid phosphatase</fullName>
    </submittedName>
</protein>
<name>A0A6A4PHX1_LUPAL</name>
<dbReference type="Proteomes" id="UP000447434">
    <property type="component" value="Chromosome 13"/>
</dbReference>
<evidence type="ECO:0000313" key="3">
    <source>
        <dbReference type="EMBL" id="KAE9601026.1"/>
    </source>
</evidence>
<dbReference type="PANTHER" id="PTHR10161:SF36">
    <property type="entry name" value="PURPLE ACID PHOSPHATASE 3"/>
    <property type="match status" value="1"/>
</dbReference>
<dbReference type="EMBL" id="WOCE01000013">
    <property type="protein sequence ID" value="KAE9601026.1"/>
    <property type="molecule type" value="Genomic_DNA"/>
</dbReference>
<dbReference type="AlphaFoldDB" id="A0A6A4PHX1"/>
<sequence length="91" mass="10666">MPFFVFEVADFFFVDTMDEYFKQPGCKVYNWSHILPRENYIFDLLKDVDLALQKSPAKWKFVVGHHPIKSAGLYGTTKEIEKQLLPILEVP</sequence>
<dbReference type="OrthoDB" id="411211at2759"/>
<keyword evidence="1" id="KW-0732">Signal</keyword>